<reference evidence="1 2" key="1">
    <citation type="journal article" date="2021" name="Appl. Environ. Microbiol.">
        <title>Genetic linkage and physical mapping for an oyster mushroom Pleurotus cornucopiae and QTL analysis for the trait cap color.</title>
        <authorList>
            <person name="Zhang Y."/>
            <person name="Gao W."/>
            <person name="Sonnenberg A."/>
            <person name="Chen Q."/>
            <person name="Zhang J."/>
            <person name="Huang C."/>
        </authorList>
    </citation>
    <scope>NUCLEOTIDE SEQUENCE [LARGE SCALE GENOMIC DNA]</scope>
    <source>
        <strain evidence="1">CCMSSC00406</strain>
    </source>
</reference>
<comment type="caution">
    <text evidence="1">The sequence shown here is derived from an EMBL/GenBank/DDBJ whole genome shotgun (WGS) entry which is preliminary data.</text>
</comment>
<keyword evidence="2" id="KW-1185">Reference proteome</keyword>
<sequence>MFSFLLSLTVATITGPTSVVSYDLVRDYSGQTFFDGWDFFGSWDNLTLGDVWWLNRNDAFTQGLVHVNDAQRAVLKVDNVSNVPFNEKRASIRITTQEAYGVGSLWVLDAVHLPFGCSVGLARLLDEGDGRVARHRSIIITSTVRAAFTDEDAGEIDIMEGINLMTSNQMALHTLPGCTHTTPPNQMGITRENDCSEPSGCVVAETSPGSLGAPFAAAGGGVWAVQFDVAGVFMWFWGRANIPPSVIQATSTSPLDVSQWGPPSASYPSTSCNITQFFSAQNIVLDITLCGSWAGLPEQYTPACGSSGPTGICYNDNVVGPGARFDDAFFEINYLRAYTTGGVAPTPSAAPTAIGTALIVDGAATITATTNVQLTPTPVSRPNGGVPSDDDEPAGEVPNTSIAQPLQVPRISVLASLTALLLIALPSVTIARL</sequence>
<protein>
    <submittedName>
        <fullName evidence="1">Uncharacterized protein</fullName>
    </submittedName>
</protein>
<name>A0ACB7IMQ0_PLECO</name>
<proteinExistence type="predicted"/>
<organism evidence="1 2">
    <name type="scientific">Pleurotus cornucopiae</name>
    <name type="common">Cornucopia mushroom</name>
    <dbReference type="NCBI Taxonomy" id="5321"/>
    <lineage>
        <taxon>Eukaryota</taxon>
        <taxon>Fungi</taxon>
        <taxon>Dikarya</taxon>
        <taxon>Basidiomycota</taxon>
        <taxon>Agaricomycotina</taxon>
        <taxon>Agaricomycetes</taxon>
        <taxon>Agaricomycetidae</taxon>
        <taxon>Agaricales</taxon>
        <taxon>Pleurotineae</taxon>
        <taxon>Pleurotaceae</taxon>
        <taxon>Pleurotus</taxon>
    </lineage>
</organism>
<dbReference type="EMBL" id="WQMT02000010">
    <property type="protein sequence ID" value="KAG9218256.1"/>
    <property type="molecule type" value="Genomic_DNA"/>
</dbReference>
<dbReference type="Proteomes" id="UP000824881">
    <property type="component" value="Unassembled WGS sequence"/>
</dbReference>
<evidence type="ECO:0000313" key="1">
    <source>
        <dbReference type="EMBL" id="KAG9218256.1"/>
    </source>
</evidence>
<gene>
    <name evidence="1" type="ORF">CCMSSC00406_0005937</name>
</gene>
<evidence type="ECO:0000313" key="2">
    <source>
        <dbReference type="Proteomes" id="UP000824881"/>
    </source>
</evidence>
<accession>A0ACB7IMQ0</accession>